<accession>A0A9Q3ERT4</accession>
<evidence type="ECO:0000313" key="1">
    <source>
        <dbReference type="EMBL" id="MBW0524857.1"/>
    </source>
</evidence>
<dbReference type="EMBL" id="AVOT02031345">
    <property type="protein sequence ID" value="MBW0524857.1"/>
    <property type="molecule type" value="Genomic_DNA"/>
</dbReference>
<comment type="caution">
    <text evidence="1">The sequence shown here is derived from an EMBL/GenBank/DDBJ whole genome shotgun (WGS) entry which is preliminary data.</text>
</comment>
<reference evidence="1" key="1">
    <citation type="submission" date="2021-03" db="EMBL/GenBank/DDBJ databases">
        <title>Draft genome sequence of rust myrtle Austropuccinia psidii MF-1, a brazilian biotype.</title>
        <authorList>
            <person name="Quecine M.C."/>
            <person name="Pachon D.M.R."/>
            <person name="Bonatelli M.L."/>
            <person name="Correr F.H."/>
            <person name="Franceschini L.M."/>
            <person name="Leite T.F."/>
            <person name="Margarido G.R.A."/>
            <person name="Almeida C.A."/>
            <person name="Ferrarezi J.A."/>
            <person name="Labate C.A."/>
        </authorList>
    </citation>
    <scope>NUCLEOTIDE SEQUENCE</scope>
    <source>
        <strain evidence="1">MF-1</strain>
    </source>
</reference>
<gene>
    <name evidence="1" type="ORF">O181_064572</name>
</gene>
<evidence type="ECO:0000313" key="2">
    <source>
        <dbReference type="Proteomes" id="UP000765509"/>
    </source>
</evidence>
<name>A0A9Q3ERT4_9BASI</name>
<proteinExistence type="predicted"/>
<organism evidence="1 2">
    <name type="scientific">Austropuccinia psidii MF-1</name>
    <dbReference type="NCBI Taxonomy" id="1389203"/>
    <lineage>
        <taxon>Eukaryota</taxon>
        <taxon>Fungi</taxon>
        <taxon>Dikarya</taxon>
        <taxon>Basidiomycota</taxon>
        <taxon>Pucciniomycotina</taxon>
        <taxon>Pucciniomycetes</taxon>
        <taxon>Pucciniales</taxon>
        <taxon>Sphaerophragmiaceae</taxon>
        <taxon>Austropuccinia</taxon>
    </lineage>
</organism>
<protein>
    <submittedName>
        <fullName evidence="1">Uncharacterized protein</fullName>
    </submittedName>
</protein>
<keyword evidence="2" id="KW-1185">Reference proteome</keyword>
<dbReference type="Proteomes" id="UP000765509">
    <property type="component" value="Unassembled WGS sequence"/>
</dbReference>
<dbReference type="AlphaFoldDB" id="A0A9Q3ERT4"/>
<sequence>MSPLQSTKAYKTFRSPLAVVIWYILPNEKKKRVTKKAIQQPTRSKFPYQCLSKTTLNGLRCMKIMKSRPPFGGVS</sequence>